<name>A0A455T0J5_9CHLR</name>
<comment type="catalytic activity">
    <reaction evidence="1">
        <text>ATP + protein L-histidine = ADP + protein N-phospho-L-histidine.</text>
        <dbReference type="EC" id="2.7.13.3"/>
    </reaction>
</comment>
<dbReference type="CDD" id="cd00075">
    <property type="entry name" value="HATPase"/>
    <property type="match status" value="1"/>
</dbReference>
<dbReference type="PRINTS" id="PR00344">
    <property type="entry name" value="BCTRLSENSOR"/>
</dbReference>
<dbReference type="Pfam" id="PF02518">
    <property type="entry name" value="HATPase_c"/>
    <property type="match status" value="1"/>
</dbReference>
<evidence type="ECO:0000259" key="11">
    <source>
        <dbReference type="PROSITE" id="PS50885"/>
    </source>
</evidence>
<keyword evidence="9" id="KW-1133">Transmembrane helix</keyword>
<dbReference type="Pfam" id="PF00672">
    <property type="entry name" value="HAMP"/>
    <property type="match status" value="1"/>
</dbReference>
<gene>
    <name evidence="12" type="ORF">KTA_16490</name>
</gene>
<dbReference type="InterPro" id="IPR003661">
    <property type="entry name" value="HisK_dim/P_dom"/>
</dbReference>
<dbReference type="Gene3D" id="3.30.565.10">
    <property type="entry name" value="Histidine kinase-like ATPase, C-terminal domain"/>
    <property type="match status" value="1"/>
</dbReference>
<dbReference type="FunFam" id="3.30.565.10:FF:000006">
    <property type="entry name" value="Sensor histidine kinase WalK"/>
    <property type="match status" value="1"/>
</dbReference>
<dbReference type="SUPFAM" id="SSF47384">
    <property type="entry name" value="Homodimeric domain of signal transducing histidine kinase"/>
    <property type="match status" value="1"/>
</dbReference>
<evidence type="ECO:0000256" key="9">
    <source>
        <dbReference type="SAM" id="Phobius"/>
    </source>
</evidence>
<reference evidence="12" key="1">
    <citation type="submission" date="2018-12" db="EMBL/GenBank/DDBJ databases">
        <title>Novel natural products biosynthetic potential of the class Ktedonobacteria.</title>
        <authorList>
            <person name="Zheng Y."/>
            <person name="Saitou A."/>
            <person name="Wang C.M."/>
            <person name="Toyoda A."/>
            <person name="Minakuchi Y."/>
            <person name="Sekiguchi Y."/>
            <person name="Ueda K."/>
            <person name="Takano H."/>
            <person name="Sakai Y."/>
            <person name="Yokota A."/>
            <person name="Yabe S."/>
        </authorList>
    </citation>
    <scope>NUCLEOTIDE SEQUENCE</scope>
    <source>
        <strain evidence="12">A3-2</strain>
    </source>
</reference>
<dbReference type="EC" id="2.7.13.3" evidence="3"/>
<evidence type="ECO:0000256" key="7">
    <source>
        <dbReference type="ARBA" id="ARBA00023012"/>
    </source>
</evidence>
<dbReference type="PANTHER" id="PTHR43711:SF1">
    <property type="entry name" value="HISTIDINE KINASE 1"/>
    <property type="match status" value="1"/>
</dbReference>
<dbReference type="PANTHER" id="PTHR43711">
    <property type="entry name" value="TWO-COMPONENT HISTIDINE KINASE"/>
    <property type="match status" value="1"/>
</dbReference>
<evidence type="ECO:0000256" key="1">
    <source>
        <dbReference type="ARBA" id="ARBA00000085"/>
    </source>
</evidence>
<dbReference type="InterPro" id="IPR050736">
    <property type="entry name" value="Sensor_HK_Regulatory"/>
</dbReference>
<dbReference type="PROSITE" id="PS50885">
    <property type="entry name" value="HAMP"/>
    <property type="match status" value="1"/>
</dbReference>
<keyword evidence="4" id="KW-0597">Phosphoprotein</keyword>
<dbReference type="SUPFAM" id="SSF55874">
    <property type="entry name" value="ATPase domain of HSP90 chaperone/DNA topoisomerase II/histidine kinase"/>
    <property type="match status" value="1"/>
</dbReference>
<comment type="subcellular location">
    <subcellularLocation>
        <location evidence="2">Membrane</location>
    </subcellularLocation>
</comment>
<evidence type="ECO:0000256" key="3">
    <source>
        <dbReference type="ARBA" id="ARBA00012438"/>
    </source>
</evidence>
<dbReference type="SUPFAM" id="SSF158472">
    <property type="entry name" value="HAMP domain-like"/>
    <property type="match status" value="1"/>
</dbReference>
<evidence type="ECO:0000256" key="4">
    <source>
        <dbReference type="ARBA" id="ARBA00022553"/>
    </source>
</evidence>
<proteinExistence type="predicted"/>
<dbReference type="InterPro" id="IPR036890">
    <property type="entry name" value="HATPase_C_sf"/>
</dbReference>
<feature type="transmembrane region" description="Helical" evidence="9">
    <location>
        <begin position="196"/>
        <end position="216"/>
    </location>
</feature>
<feature type="transmembrane region" description="Helical" evidence="9">
    <location>
        <begin position="34"/>
        <end position="60"/>
    </location>
</feature>
<dbReference type="InterPro" id="IPR036097">
    <property type="entry name" value="HisK_dim/P_sf"/>
</dbReference>
<keyword evidence="7" id="KW-0902">Two-component regulatory system</keyword>
<dbReference type="AlphaFoldDB" id="A0A455T0J5"/>
<feature type="domain" description="HAMP" evidence="11">
    <location>
        <begin position="217"/>
        <end position="270"/>
    </location>
</feature>
<feature type="domain" description="Histidine kinase" evidence="10">
    <location>
        <begin position="285"/>
        <end position="503"/>
    </location>
</feature>
<dbReference type="PROSITE" id="PS50109">
    <property type="entry name" value="HIS_KIN"/>
    <property type="match status" value="1"/>
</dbReference>
<organism evidence="12">
    <name type="scientific">Thermogemmatispora argillosa</name>
    <dbReference type="NCBI Taxonomy" id="2045280"/>
    <lineage>
        <taxon>Bacteria</taxon>
        <taxon>Bacillati</taxon>
        <taxon>Chloroflexota</taxon>
        <taxon>Ktedonobacteria</taxon>
        <taxon>Thermogemmatisporales</taxon>
        <taxon>Thermogemmatisporaceae</taxon>
        <taxon>Thermogemmatispora</taxon>
    </lineage>
</organism>
<evidence type="ECO:0000256" key="6">
    <source>
        <dbReference type="ARBA" id="ARBA00022777"/>
    </source>
</evidence>
<keyword evidence="9" id="KW-0812">Transmembrane</keyword>
<dbReference type="InterPro" id="IPR003660">
    <property type="entry name" value="HAMP_dom"/>
</dbReference>
<dbReference type="Pfam" id="PF00512">
    <property type="entry name" value="HisKA"/>
    <property type="match status" value="1"/>
</dbReference>
<dbReference type="CDD" id="cd06225">
    <property type="entry name" value="HAMP"/>
    <property type="match status" value="1"/>
</dbReference>
<dbReference type="GO" id="GO:0016020">
    <property type="term" value="C:membrane"/>
    <property type="evidence" value="ECO:0007669"/>
    <property type="project" value="UniProtKB-SubCell"/>
</dbReference>
<evidence type="ECO:0000259" key="10">
    <source>
        <dbReference type="PROSITE" id="PS50109"/>
    </source>
</evidence>
<dbReference type="CDD" id="cd00082">
    <property type="entry name" value="HisKA"/>
    <property type="match status" value="1"/>
</dbReference>
<feature type="region of interest" description="Disordered" evidence="8">
    <location>
        <begin position="501"/>
        <end position="536"/>
    </location>
</feature>
<sequence>MSEPATSSSQVPPAFQPEHAANRLPSLSLRSKLVLSYLAVALGAIIVLAIAVIAAVYNYYYTAQIRQLQDAAQTYARGVEDFYTYQLGGHWGPFSLRFPVPALLVIVDQNGHQLLCNPPSGFDAQFCADAAIAQTAAQALQGNEVDGHLESGGFKGLYVSVPLYEQNNSNHQLIGALLIAEPEASPQRFLSNVTQAILLAGLLISVAVIIFSLLLARSLTRPLESLTAAVERMKEGDYSQRVDPPPAQDELGRLAQTFNAMADRIEADVAELRRQDQIRRDMIANIAHDLATPLTAIQGFSEALADEVIQEPAARKETAQLIAREVQRLRRLVADIQHMTLLESGRARLDLAPLDLAVLVDETLAVIEPECTQAGITLQNTIDPRTPPVLADSDRITQVLLNLIDNARRHTPPGGTITVGARRLGRMLEVWIRDTGVGIDPIDLPHIFERFYRADRARSGGRGGSGLGLTIVKAIVTAHGGTVAAESTPGKGTCIRFTLPLATGQEEQGKPSGPHSGRGRSDPSERLLPPTRGYNT</sequence>
<dbReference type="InterPro" id="IPR005467">
    <property type="entry name" value="His_kinase_dom"/>
</dbReference>
<accession>A0A455T0J5</accession>
<dbReference type="GO" id="GO:0000155">
    <property type="term" value="F:phosphorelay sensor kinase activity"/>
    <property type="evidence" value="ECO:0007669"/>
    <property type="project" value="InterPro"/>
</dbReference>
<dbReference type="InterPro" id="IPR004358">
    <property type="entry name" value="Sig_transdc_His_kin-like_C"/>
</dbReference>
<evidence type="ECO:0000256" key="2">
    <source>
        <dbReference type="ARBA" id="ARBA00004370"/>
    </source>
</evidence>
<evidence type="ECO:0000256" key="5">
    <source>
        <dbReference type="ARBA" id="ARBA00022679"/>
    </source>
</evidence>
<keyword evidence="6" id="KW-0418">Kinase</keyword>
<dbReference type="SMART" id="SM00388">
    <property type="entry name" value="HisKA"/>
    <property type="match status" value="1"/>
</dbReference>
<dbReference type="SMART" id="SM00387">
    <property type="entry name" value="HATPase_c"/>
    <property type="match status" value="1"/>
</dbReference>
<evidence type="ECO:0000256" key="8">
    <source>
        <dbReference type="SAM" id="MobiDB-lite"/>
    </source>
</evidence>
<protein>
    <recommendedName>
        <fullName evidence="3">histidine kinase</fullName>
        <ecNumber evidence="3">2.7.13.3</ecNumber>
    </recommendedName>
</protein>
<evidence type="ECO:0000313" key="12">
    <source>
        <dbReference type="EMBL" id="BBH93450.1"/>
    </source>
</evidence>
<keyword evidence="9" id="KW-0472">Membrane</keyword>
<dbReference type="InterPro" id="IPR003594">
    <property type="entry name" value="HATPase_dom"/>
</dbReference>
<keyword evidence="5" id="KW-0808">Transferase</keyword>
<dbReference type="SMART" id="SM00304">
    <property type="entry name" value="HAMP"/>
    <property type="match status" value="1"/>
</dbReference>
<dbReference type="Gene3D" id="1.10.287.130">
    <property type="match status" value="1"/>
</dbReference>
<dbReference type="EMBL" id="AP019377">
    <property type="protein sequence ID" value="BBH93450.1"/>
    <property type="molecule type" value="Genomic_DNA"/>
</dbReference>
<dbReference type="Gene3D" id="6.10.340.10">
    <property type="match status" value="1"/>
</dbReference>